<dbReference type="PANTHER" id="PTHR21765:SF1">
    <property type="entry name" value="CHD1 HELICAL C-TERMINAL DOMAIN CONTAINING PROTEIN 1"/>
    <property type="match status" value="1"/>
</dbReference>
<dbReference type="InterPro" id="IPR039880">
    <property type="entry name" value="CHCT1-like"/>
</dbReference>
<dbReference type="Ensembl" id="ENSAOWT00000017573.1">
    <property type="protein sequence ID" value="ENSAOWP00000015479.1"/>
    <property type="gene ID" value="ENSAOWG00000010535.1"/>
</dbReference>
<evidence type="ECO:0000256" key="2">
    <source>
        <dbReference type="ARBA" id="ARBA00023242"/>
    </source>
</evidence>
<evidence type="ECO:0000256" key="3">
    <source>
        <dbReference type="SAM" id="MobiDB-lite"/>
    </source>
</evidence>
<proteinExistence type="predicted"/>
<evidence type="ECO:0000259" key="4">
    <source>
        <dbReference type="SMART" id="SM01176"/>
    </source>
</evidence>
<dbReference type="InterPro" id="IPR025260">
    <property type="entry name" value="CHD1-like_C"/>
</dbReference>
<dbReference type="PANTHER" id="PTHR21765">
    <property type="entry name" value="SIMILAR TO CHROMODOMAIN-HELICASE-DNA-BINDING PROTEIN 1 (CHD-1)"/>
    <property type="match status" value="1"/>
</dbReference>
<evidence type="ECO:0000256" key="1">
    <source>
        <dbReference type="ARBA" id="ARBA00004123"/>
    </source>
</evidence>
<feature type="region of interest" description="Disordered" evidence="3">
    <location>
        <begin position="192"/>
        <end position="250"/>
    </location>
</feature>
<dbReference type="AlphaFoldDB" id="A0A8B9PRA2"/>
<reference evidence="5" key="2">
    <citation type="submission" date="2025-09" db="UniProtKB">
        <authorList>
            <consortium name="Ensembl"/>
        </authorList>
    </citation>
    <scope>IDENTIFICATION</scope>
</reference>
<evidence type="ECO:0000313" key="5">
    <source>
        <dbReference type="Ensembl" id="ENSAOWP00000015479.1"/>
    </source>
</evidence>
<name>A0A8B9PRA2_APTOW</name>
<dbReference type="GO" id="GO:0005634">
    <property type="term" value="C:nucleus"/>
    <property type="evidence" value="ECO:0007669"/>
    <property type="project" value="UniProtKB-SubCell"/>
</dbReference>
<dbReference type="SMART" id="SM01176">
    <property type="entry name" value="DUF4208"/>
    <property type="match status" value="1"/>
</dbReference>
<sequence>KGSLSTPPGRTPLIRCTDDLDQDTFQICKEYLRPFKKSLRKLYLPQHVAGEKKLKYTKESVTLLGDRINMFLQQHCKPSEVRHWKKMLWRYVSLFSEMDARQLHRLYKYAKNNQMHKFLVSNRENWAPVSGEKLRKLCDAWGLREGENDAQGRPARGDGRPKEVAWLAGAGTAGVKPPYSAKRSHRRLASLQNNQEVEMDSSRVGEVGQVGPPPRRAGTETGKTAVGRATASEAAGRRTGKACLRPPTAS</sequence>
<feature type="domain" description="Chromodomain-helicase-DNA-binding protein 1-like C-terminal" evidence="4">
    <location>
        <begin position="7"/>
        <end position="110"/>
    </location>
</feature>
<keyword evidence="2" id="KW-0539">Nucleus</keyword>
<protein>
    <submittedName>
        <fullName evidence="5">Chromosome 17 open reading frame 64</fullName>
    </submittedName>
</protein>
<comment type="subcellular location">
    <subcellularLocation>
        <location evidence="1">Nucleus</location>
    </subcellularLocation>
</comment>
<organism evidence="5 6">
    <name type="scientific">Apteryx owenii</name>
    <name type="common">Little spotted kiwi</name>
    <dbReference type="NCBI Taxonomy" id="8824"/>
    <lineage>
        <taxon>Eukaryota</taxon>
        <taxon>Metazoa</taxon>
        <taxon>Chordata</taxon>
        <taxon>Craniata</taxon>
        <taxon>Vertebrata</taxon>
        <taxon>Euteleostomi</taxon>
        <taxon>Archelosauria</taxon>
        <taxon>Archosauria</taxon>
        <taxon>Dinosauria</taxon>
        <taxon>Saurischia</taxon>
        <taxon>Theropoda</taxon>
        <taxon>Coelurosauria</taxon>
        <taxon>Aves</taxon>
        <taxon>Palaeognathae</taxon>
        <taxon>Apterygiformes</taxon>
        <taxon>Apterygidae</taxon>
        <taxon>Apteryx</taxon>
    </lineage>
</organism>
<reference evidence="5" key="1">
    <citation type="submission" date="2025-08" db="UniProtKB">
        <authorList>
            <consortium name="Ensembl"/>
        </authorList>
    </citation>
    <scope>IDENTIFICATION</scope>
</reference>
<keyword evidence="6" id="KW-1185">Reference proteome</keyword>
<dbReference type="Proteomes" id="UP000694424">
    <property type="component" value="Unplaced"/>
</dbReference>
<dbReference type="Pfam" id="PF13907">
    <property type="entry name" value="CHD1-like_C"/>
    <property type="match status" value="1"/>
</dbReference>
<accession>A0A8B9PRA2</accession>
<evidence type="ECO:0000313" key="6">
    <source>
        <dbReference type="Proteomes" id="UP000694424"/>
    </source>
</evidence>